<dbReference type="InterPro" id="IPR043325">
    <property type="entry name" value="LTSS"/>
</dbReference>
<reference evidence="13" key="2">
    <citation type="journal article" date="2023" name="Plants (Basel)">
        <title>Annotation of the Turnera subulata (Passifloraceae) Draft Genome Reveals the S-Locus Evolved after the Divergence of Turneroideae from Passifloroideae in a Stepwise Manner.</title>
        <authorList>
            <person name="Henning P.M."/>
            <person name="Roalson E.H."/>
            <person name="Mir W."/>
            <person name="McCubbin A.G."/>
            <person name="Shore J.S."/>
        </authorList>
    </citation>
    <scope>NUCLEOTIDE SEQUENCE</scope>
    <source>
        <strain evidence="13">F60SS</strain>
    </source>
</reference>
<feature type="region of interest" description="Disordered" evidence="9">
    <location>
        <begin position="131"/>
        <end position="155"/>
    </location>
</feature>
<evidence type="ECO:0000256" key="6">
    <source>
        <dbReference type="ARBA" id="ARBA00023157"/>
    </source>
</evidence>
<evidence type="ECO:0000313" key="14">
    <source>
        <dbReference type="Proteomes" id="UP001141552"/>
    </source>
</evidence>
<dbReference type="CDD" id="cd00010">
    <property type="entry name" value="AAI_LTSS"/>
    <property type="match status" value="1"/>
</dbReference>
<dbReference type="AlphaFoldDB" id="A0A9Q0G0P9"/>
<keyword evidence="5 11" id="KW-0732">Signal</keyword>
<dbReference type="OrthoDB" id="664243at2759"/>
<dbReference type="PANTHER" id="PTHR33044">
    <property type="entry name" value="BIFUNCTIONAL INHIBITOR/LIPID-TRANSFER PROTEIN/SEED STORAGE 2S ALBUMIN SUPERFAMILY PROTEIN-RELATED"/>
    <property type="match status" value="1"/>
</dbReference>
<dbReference type="GO" id="GO:0098552">
    <property type="term" value="C:side of membrane"/>
    <property type="evidence" value="ECO:0007669"/>
    <property type="project" value="UniProtKB-KW"/>
</dbReference>
<gene>
    <name evidence="13" type="ORF">Tsubulata_047916</name>
</gene>
<protein>
    <recommendedName>
        <fullName evidence="12">Bifunctional inhibitor/plant lipid transfer protein/seed storage helical domain-containing protein</fullName>
    </recommendedName>
</protein>
<dbReference type="Proteomes" id="UP001141552">
    <property type="component" value="Unassembled WGS sequence"/>
</dbReference>
<dbReference type="SMART" id="SM00499">
    <property type="entry name" value="AAI"/>
    <property type="match status" value="1"/>
</dbReference>
<name>A0A9Q0G0P9_9ROSI</name>
<keyword evidence="6" id="KW-1015">Disulfide bond</keyword>
<proteinExistence type="inferred from homology"/>
<keyword evidence="3" id="KW-1003">Cell membrane</keyword>
<sequence length="206" mass="21447">MAASLFNQPQNVIISFLVLLLVISISPTSHSQAPPIPSEPTVTGCTASLLPLAPCAPFVRGISPAPMQSCCDSLEDLYLDHPGCLCLLLNSTNLGAFPINTTLALELPARCDIDMNAAVCPGFPHPQLPGVPPASQVSLGQRTNSSSGAPTNSSIAASPVVQVSPRQGAFGFGFDRNDGGKFKADAALMLVETLAAIFLTCVIVWF</sequence>
<dbReference type="GO" id="GO:0005886">
    <property type="term" value="C:plasma membrane"/>
    <property type="evidence" value="ECO:0007669"/>
    <property type="project" value="UniProtKB-SubCell"/>
</dbReference>
<comment type="similarity">
    <text evidence="2">Belongs to the plant LTP family.</text>
</comment>
<evidence type="ECO:0000256" key="1">
    <source>
        <dbReference type="ARBA" id="ARBA00004609"/>
    </source>
</evidence>
<evidence type="ECO:0000256" key="5">
    <source>
        <dbReference type="ARBA" id="ARBA00022729"/>
    </source>
</evidence>
<keyword evidence="14" id="KW-1185">Reference proteome</keyword>
<evidence type="ECO:0000256" key="8">
    <source>
        <dbReference type="ARBA" id="ARBA00023288"/>
    </source>
</evidence>
<evidence type="ECO:0000256" key="10">
    <source>
        <dbReference type="SAM" id="Phobius"/>
    </source>
</evidence>
<evidence type="ECO:0000313" key="13">
    <source>
        <dbReference type="EMBL" id="KAJ4841458.1"/>
    </source>
</evidence>
<comment type="subcellular location">
    <subcellularLocation>
        <location evidence="1">Cell membrane</location>
        <topology evidence="1">Lipid-anchor</topology>
        <topology evidence="1">GPI-anchor</topology>
    </subcellularLocation>
</comment>
<feature type="signal peptide" evidence="11">
    <location>
        <begin position="1"/>
        <end position="31"/>
    </location>
</feature>
<dbReference type="InterPro" id="IPR016140">
    <property type="entry name" value="Bifunc_inhib/LTP/seed_store"/>
</dbReference>
<dbReference type="Gene3D" id="1.10.110.10">
    <property type="entry name" value="Plant lipid-transfer and hydrophobic proteins"/>
    <property type="match status" value="1"/>
</dbReference>
<evidence type="ECO:0000256" key="7">
    <source>
        <dbReference type="ARBA" id="ARBA00023180"/>
    </source>
</evidence>
<dbReference type="Pfam" id="PF14368">
    <property type="entry name" value="LTP_2"/>
    <property type="match status" value="1"/>
</dbReference>
<keyword evidence="10" id="KW-0472">Membrane</keyword>
<keyword evidence="8" id="KW-0449">Lipoprotein</keyword>
<reference evidence="13" key="1">
    <citation type="submission" date="2022-02" db="EMBL/GenBank/DDBJ databases">
        <authorList>
            <person name="Henning P.M."/>
            <person name="McCubbin A.G."/>
            <person name="Shore J.S."/>
        </authorList>
    </citation>
    <scope>NUCLEOTIDE SEQUENCE</scope>
    <source>
        <strain evidence="13">F60SS</strain>
        <tissue evidence="13">Leaves</tissue>
    </source>
</reference>
<dbReference type="SUPFAM" id="SSF47699">
    <property type="entry name" value="Bifunctional inhibitor/lipid-transfer protein/seed storage 2S albumin"/>
    <property type="match status" value="1"/>
</dbReference>
<organism evidence="13 14">
    <name type="scientific">Turnera subulata</name>
    <dbReference type="NCBI Taxonomy" id="218843"/>
    <lineage>
        <taxon>Eukaryota</taxon>
        <taxon>Viridiplantae</taxon>
        <taxon>Streptophyta</taxon>
        <taxon>Embryophyta</taxon>
        <taxon>Tracheophyta</taxon>
        <taxon>Spermatophyta</taxon>
        <taxon>Magnoliopsida</taxon>
        <taxon>eudicotyledons</taxon>
        <taxon>Gunneridae</taxon>
        <taxon>Pentapetalae</taxon>
        <taxon>rosids</taxon>
        <taxon>fabids</taxon>
        <taxon>Malpighiales</taxon>
        <taxon>Passifloraceae</taxon>
        <taxon>Turnera</taxon>
    </lineage>
</organism>
<feature type="domain" description="Bifunctional inhibitor/plant lipid transfer protein/seed storage helical" evidence="12">
    <location>
        <begin position="45"/>
        <end position="120"/>
    </location>
</feature>
<evidence type="ECO:0000259" key="12">
    <source>
        <dbReference type="SMART" id="SM00499"/>
    </source>
</evidence>
<comment type="caution">
    <text evidence="13">The sequence shown here is derived from an EMBL/GenBank/DDBJ whole genome shotgun (WGS) entry which is preliminary data.</text>
</comment>
<evidence type="ECO:0000256" key="11">
    <source>
        <dbReference type="SAM" id="SignalP"/>
    </source>
</evidence>
<evidence type="ECO:0000256" key="4">
    <source>
        <dbReference type="ARBA" id="ARBA00022622"/>
    </source>
</evidence>
<dbReference type="InterPro" id="IPR036312">
    <property type="entry name" value="Bifun_inhib/LTP/seed_sf"/>
</dbReference>
<dbReference type="EMBL" id="JAKUCV010002772">
    <property type="protein sequence ID" value="KAJ4841458.1"/>
    <property type="molecule type" value="Genomic_DNA"/>
</dbReference>
<evidence type="ECO:0000256" key="3">
    <source>
        <dbReference type="ARBA" id="ARBA00022475"/>
    </source>
</evidence>
<feature type="compositionally biased region" description="Polar residues" evidence="9">
    <location>
        <begin position="135"/>
        <end position="155"/>
    </location>
</feature>
<evidence type="ECO:0000256" key="2">
    <source>
        <dbReference type="ARBA" id="ARBA00009748"/>
    </source>
</evidence>
<keyword evidence="4" id="KW-0336">GPI-anchor</keyword>
<keyword evidence="7" id="KW-0325">Glycoprotein</keyword>
<evidence type="ECO:0000256" key="9">
    <source>
        <dbReference type="SAM" id="MobiDB-lite"/>
    </source>
</evidence>
<feature type="transmembrane region" description="Helical" evidence="10">
    <location>
        <begin position="186"/>
        <end position="205"/>
    </location>
</feature>
<keyword evidence="10" id="KW-1133">Transmembrane helix</keyword>
<feature type="chain" id="PRO_5040185698" description="Bifunctional inhibitor/plant lipid transfer protein/seed storage helical domain-containing protein" evidence="11">
    <location>
        <begin position="32"/>
        <end position="206"/>
    </location>
</feature>
<accession>A0A9Q0G0P9</accession>
<keyword evidence="10" id="KW-0812">Transmembrane</keyword>